<keyword evidence="8" id="KW-1185">Reference proteome</keyword>
<dbReference type="PANTHER" id="PTHR10064:SF0">
    <property type="entry name" value="FI24544P1-RELATED"/>
    <property type="match status" value="1"/>
</dbReference>
<feature type="compositionally biased region" description="Basic and acidic residues" evidence="6">
    <location>
        <begin position="59"/>
        <end position="77"/>
    </location>
</feature>
<proteinExistence type="inferred from homology"/>
<dbReference type="AlphaFoldDB" id="B4P949"/>
<dbReference type="InterPro" id="IPR038526">
    <property type="entry name" value="Ribosomal_eL22_sf"/>
</dbReference>
<feature type="compositionally biased region" description="Low complexity" evidence="6">
    <location>
        <begin position="96"/>
        <end position="122"/>
    </location>
</feature>
<evidence type="ECO:0000256" key="5">
    <source>
        <dbReference type="ARBA" id="ARBA00041214"/>
    </source>
</evidence>
<dbReference type="Pfam" id="PF01776">
    <property type="entry name" value="Ribosomal_L22e"/>
    <property type="match status" value="1"/>
</dbReference>
<evidence type="ECO:0000256" key="3">
    <source>
        <dbReference type="ARBA" id="ARBA00023274"/>
    </source>
</evidence>
<organism evidence="7 8">
    <name type="scientific">Drosophila yakuba</name>
    <name type="common">Fruit fly</name>
    <dbReference type="NCBI Taxonomy" id="7245"/>
    <lineage>
        <taxon>Eukaryota</taxon>
        <taxon>Metazoa</taxon>
        <taxon>Ecdysozoa</taxon>
        <taxon>Arthropoda</taxon>
        <taxon>Hexapoda</taxon>
        <taxon>Insecta</taxon>
        <taxon>Pterygota</taxon>
        <taxon>Neoptera</taxon>
        <taxon>Endopterygota</taxon>
        <taxon>Diptera</taxon>
        <taxon>Brachycera</taxon>
        <taxon>Muscomorpha</taxon>
        <taxon>Ephydroidea</taxon>
        <taxon>Drosophilidae</taxon>
        <taxon>Drosophila</taxon>
        <taxon>Sophophora</taxon>
    </lineage>
</organism>
<evidence type="ECO:0000313" key="7">
    <source>
        <dbReference type="EMBL" id="EDW92289.1"/>
    </source>
</evidence>
<evidence type="ECO:0000256" key="1">
    <source>
        <dbReference type="ARBA" id="ARBA00007817"/>
    </source>
</evidence>
<evidence type="ECO:0000256" key="2">
    <source>
        <dbReference type="ARBA" id="ARBA00022980"/>
    </source>
</evidence>
<dbReference type="Gene3D" id="3.30.1360.210">
    <property type="match status" value="1"/>
</dbReference>
<feature type="compositionally biased region" description="Low complexity" evidence="6">
    <location>
        <begin position="39"/>
        <end position="58"/>
    </location>
</feature>
<dbReference type="eggNOG" id="KOG3434">
    <property type="taxonomic scope" value="Eukaryota"/>
</dbReference>
<dbReference type="HOGENOM" id="CLU_916078_0_0_1"/>
<gene>
    <name evidence="7" type="primary">Dyak\GE11592</name>
    <name evidence="7" type="synonym">dyak_GLEANR_11910</name>
    <name evidence="7" type="synonym">GE11592</name>
    <name evidence="7" type="ORF">Dyak_GE11592</name>
</gene>
<dbReference type="OMA" id="WQRFVID"/>
<evidence type="ECO:0000256" key="6">
    <source>
        <dbReference type="SAM" id="MobiDB-lite"/>
    </source>
</evidence>
<keyword evidence="3" id="KW-0687">Ribonucleoprotein</keyword>
<name>B4P949_DROYA</name>
<dbReference type="GO" id="GO:0002181">
    <property type="term" value="P:cytoplasmic translation"/>
    <property type="evidence" value="ECO:0007669"/>
    <property type="project" value="TreeGrafter"/>
</dbReference>
<dbReference type="KEGG" id="dya:Dyak_GE11592"/>
<dbReference type="FunFam" id="3.30.1360.210:FF:000005">
    <property type="entry name" value="60S ribosomal protein L22"/>
    <property type="match status" value="1"/>
</dbReference>
<reference evidence="7 8" key="1">
    <citation type="journal article" date="2007" name="Nature">
        <title>Evolution of genes and genomes on the Drosophila phylogeny.</title>
        <authorList>
            <consortium name="Drosophila 12 Genomes Consortium"/>
            <person name="Clark A.G."/>
            <person name="Eisen M.B."/>
            <person name="Smith D.R."/>
            <person name="Bergman C.M."/>
            <person name="Oliver B."/>
            <person name="Markow T.A."/>
            <person name="Kaufman T.C."/>
            <person name="Kellis M."/>
            <person name="Gelbart W."/>
            <person name="Iyer V.N."/>
            <person name="Pollard D.A."/>
            <person name="Sackton T.B."/>
            <person name="Larracuente A.M."/>
            <person name="Singh N.D."/>
            <person name="Abad J.P."/>
            <person name="Abt D.N."/>
            <person name="Adryan B."/>
            <person name="Aguade M."/>
            <person name="Akashi H."/>
            <person name="Anderson W.W."/>
            <person name="Aquadro C.F."/>
            <person name="Ardell D.H."/>
            <person name="Arguello R."/>
            <person name="Artieri C.G."/>
            <person name="Barbash D.A."/>
            <person name="Barker D."/>
            <person name="Barsanti P."/>
            <person name="Batterham P."/>
            <person name="Batzoglou S."/>
            <person name="Begun D."/>
            <person name="Bhutkar A."/>
            <person name="Blanco E."/>
            <person name="Bosak S.A."/>
            <person name="Bradley R.K."/>
            <person name="Brand A.D."/>
            <person name="Brent M.R."/>
            <person name="Brooks A.N."/>
            <person name="Brown R.H."/>
            <person name="Butlin R.K."/>
            <person name="Caggese C."/>
            <person name="Calvi B.R."/>
            <person name="Bernardo de Carvalho A."/>
            <person name="Caspi A."/>
            <person name="Castrezana S."/>
            <person name="Celniker S.E."/>
            <person name="Chang J.L."/>
            <person name="Chapple C."/>
            <person name="Chatterji S."/>
            <person name="Chinwalla A."/>
            <person name="Civetta A."/>
            <person name="Clifton S.W."/>
            <person name="Comeron J.M."/>
            <person name="Costello J.C."/>
            <person name="Coyne J.A."/>
            <person name="Daub J."/>
            <person name="David R.G."/>
            <person name="Delcher A.L."/>
            <person name="Delehaunty K."/>
            <person name="Do C.B."/>
            <person name="Ebling H."/>
            <person name="Edwards K."/>
            <person name="Eickbush T."/>
            <person name="Evans J.D."/>
            <person name="Filipski A."/>
            <person name="Findeiss S."/>
            <person name="Freyhult E."/>
            <person name="Fulton L."/>
            <person name="Fulton R."/>
            <person name="Garcia A.C."/>
            <person name="Gardiner A."/>
            <person name="Garfield D.A."/>
            <person name="Garvin B.E."/>
            <person name="Gibson G."/>
            <person name="Gilbert D."/>
            <person name="Gnerre S."/>
            <person name="Godfrey J."/>
            <person name="Good R."/>
            <person name="Gotea V."/>
            <person name="Gravely B."/>
            <person name="Greenberg A.J."/>
            <person name="Griffiths-Jones S."/>
            <person name="Gross S."/>
            <person name="Guigo R."/>
            <person name="Gustafson E.A."/>
            <person name="Haerty W."/>
            <person name="Hahn M.W."/>
            <person name="Halligan D.L."/>
            <person name="Halpern A.L."/>
            <person name="Halter G.M."/>
            <person name="Han M.V."/>
            <person name="Heger A."/>
            <person name="Hillier L."/>
            <person name="Hinrichs A.S."/>
            <person name="Holmes I."/>
            <person name="Hoskins R.A."/>
            <person name="Hubisz M.J."/>
            <person name="Hultmark D."/>
            <person name="Huntley M.A."/>
            <person name="Jaffe D.B."/>
            <person name="Jagadeeshan S."/>
            <person name="Jeck W.R."/>
            <person name="Johnson J."/>
            <person name="Jones C.D."/>
            <person name="Jordan W.C."/>
            <person name="Karpen G.H."/>
            <person name="Kataoka E."/>
            <person name="Keightley P.D."/>
            <person name="Kheradpour P."/>
            <person name="Kirkness E.F."/>
            <person name="Koerich L.B."/>
            <person name="Kristiansen K."/>
            <person name="Kudrna D."/>
            <person name="Kulathinal R.J."/>
            <person name="Kumar S."/>
            <person name="Kwok R."/>
            <person name="Lander E."/>
            <person name="Langley C.H."/>
            <person name="Lapoint R."/>
            <person name="Lazzaro B.P."/>
            <person name="Lee S.J."/>
            <person name="Levesque L."/>
            <person name="Li R."/>
            <person name="Lin C.F."/>
            <person name="Lin M.F."/>
            <person name="Lindblad-Toh K."/>
            <person name="Llopart A."/>
            <person name="Long M."/>
            <person name="Low L."/>
            <person name="Lozovsky E."/>
            <person name="Lu J."/>
            <person name="Luo M."/>
            <person name="Machado C.A."/>
            <person name="Makalowski W."/>
            <person name="Marzo M."/>
            <person name="Matsuda M."/>
            <person name="Matzkin L."/>
            <person name="McAllister B."/>
            <person name="McBride C.S."/>
            <person name="McKernan B."/>
            <person name="McKernan K."/>
            <person name="Mendez-Lago M."/>
            <person name="Minx P."/>
            <person name="Mollenhauer M.U."/>
            <person name="Montooth K."/>
            <person name="Mount S.M."/>
            <person name="Mu X."/>
            <person name="Myers E."/>
            <person name="Negre B."/>
            <person name="Newfeld S."/>
            <person name="Nielsen R."/>
            <person name="Noor M.A."/>
            <person name="O'Grady P."/>
            <person name="Pachter L."/>
            <person name="Papaceit M."/>
            <person name="Parisi M.J."/>
            <person name="Parisi M."/>
            <person name="Parts L."/>
            <person name="Pedersen J.S."/>
            <person name="Pesole G."/>
            <person name="Phillippy A.M."/>
            <person name="Ponting C.P."/>
            <person name="Pop M."/>
            <person name="Porcelli D."/>
            <person name="Powell J.R."/>
            <person name="Prohaska S."/>
            <person name="Pruitt K."/>
            <person name="Puig M."/>
            <person name="Quesneville H."/>
            <person name="Ram K.R."/>
            <person name="Rand D."/>
            <person name="Rasmussen M.D."/>
            <person name="Reed L.K."/>
            <person name="Reenan R."/>
            <person name="Reily A."/>
            <person name="Remington K.A."/>
            <person name="Rieger T.T."/>
            <person name="Ritchie M.G."/>
            <person name="Robin C."/>
            <person name="Rogers Y.H."/>
            <person name="Rohde C."/>
            <person name="Rozas J."/>
            <person name="Rubenfield M.J."/>
            <person name="Ruiz A."/>
            <person name="Russo S."/>
            <person name="Salzberg S.L."/>
            <person name="Sanchez-Gracia A."/>
            <person name="Saranga D.J."/>
            <person name="Sato H."/>
            <person name="Schaeffer S.W."/>
            <person name="Schatz M.C."/>
            <person name="Schlenke T."/>
            <person name="Schwartz R."/>
            <person name="Segarra C."/>
            <person name="Singh R.S."/>
            <person name="Sirot L."/>
            <person name="Sirota M."/>
            <person name="Sisneros N.B."/>
            <person name="Smith C.D."/>
            <person name="Smith T.F."/>
            <person name="Spieth J."/>
            <person name="Stage D.E."/>
            <person name="Stark A."/>
            <person name="Stephan W."/>
            <person name="Strausberg R.L."/>
            <person name="Strempel S."/>
            <person name="Sturgill D."/>
            <person name="Sutton G."/>
            <person name="Sutton G.G."/>
            <person name="Tao W."/>
            <person name="Teichmann S."/>
            <person name="Tobari Y.N."/>
            <person name="Tomimura Y."/>
            <person name="Tsolas J.M."/>
            <person name="Valente V.L."/>
            <person name="Venter E."/>
            <person name="Venter J.C."/>
            <person name="Vicario S."/>
            <person name="Vieira F.G."/>
            <person name="Vilella A.J."/>
            <person name="Villasante A."/>
            <person name="Walenz B."/>
            <person name="Wang J."/>
            <person name="Wasserman M."/>
            <person name="Watts T."/>
            <person name="Wilson D."/>
            <person name="Wilson R.K."/>
            <person name="Wing R.A."/>
            <person name="Wolfner M.F."/>
            <person name="Wong A."/>
            <person name="Wong G.K."/>
            <person name="Wu C.I."/>
            <person name="Wu G."/>
            <person name="Yamamoto D."/>
            <person name="Yang H.P."/>
            <person name="Yang S.P."/>
            <person name="Yorke J.A."/>
            <person name="Yoshida K."/>
            <person name="Zdobnov E."/>
            <person name="Zhang P."/>
            <person name="Zhang Y."/>
            <person name="Zimin A.V."/>
            <person name="Baldwin J."/>
            <person name="Abdouelleil A."/>
            <person name="Abdulkadir J."/>
            <person name="Abebe A."/>
            <person name="Abera B."/>
            <person name="Abreu J."/>
            <person name="Acer S.C."/>
            <person name="Aftuck L."/>
            <person name="Alexander A."/>
            <person name="An P."/>
            <person name="Anderson E."/>
            <person name="Anderson S."/>
            <person name="Arachi H."/>
            <person name="Azer M."/>
            <person name="Bachantsang P."/>
            <person name="Barry A."/>
            <person name="Bayul T."/>
            <person name="Berlin A."/>
            <person name="Bessette D."/>
            <person name="Bloom T."/>
            <person name="Blye J."/>
            <person name="Boguslavskiy L."/>
            <person name="Bonnet C."/>
            <person name="Boukhgalter B."/>
            <person name="Bourzgui I."/>
            <person name="Brown A."/>
            <person name="Cahill P."/>
            <person name="Channer S."/>
            <person name="Cheshatsang Y."/>
            <person name="Chuda L."/>
            <person name="Citroen M."/>
            <person name="Collymore A."/>
            <person name="Cooke P."/>
            <person name="Costello M."/>
            <person name="D'Aco K."/>
            <person name="Daza R."/>
            <person name="De Haan G."/>
            <person name="DeGray S."/>
            <person name="DeMaso C."/>
            <person name="Dhargay N."/>
            <person name="Dooley K."/>
            <person name="Dooley E."/>
            <person name="Doricent M."/>
            <person name="Dorje P."/>
            <person name="Dorjee K."/>
            <person name="Dupes A."/>
            <person name="Elong R."/>
            <person name="Falk J."/>
            <person name="Farina A."/>
            <person name="Faro S."/>
            <person name="Ferguson D."/>
            <person name="Fisher S."/>
            <person name="Foley C.D."/>
            <person name="Franke A."/>
            <person name="Friedrich D."/>
            <person name="Gadbois L."/>
            <person name="Gearin G."/>
            <person name="Gearin C.R."/>
            <person name="Giannoukos G."/>
            <person name="Goode T."/>
            <person name="Graham J."/>
            <person name="Grandbois E."/>
            <person name="Grewal S."/>
            <person name="Gyaltsen K."/>
            <person name="Hafez N."/>
            <person name="Hagos B."/>
            <person name="Hall J."/>
            <person name="Henson C."/>
            <person name="Hollinger A."/>
            <person name="Honan T."/>
            <person name="Huard M.D."/>
            <person name="Hughes L."/>
            <person name="Hurhula B."/>
            <person name="Husby M.E."/>
            <person name="Kamat A."/>
            <person name="Kanga B."/>
            <person name="Kashin S."/>
            <person name="Khazanovich D."/>
            <person name="Kisner P."/>
            <person name="Lance K."/>
            <person name="Lara M."/>
            <person name="Lee W."/>
            <person name="Lennon N."/>
            <person name="Letendre F."/>
            <person name="LeVine R."/>
            <person name="Lipovsky A."/>
            <person name="Liu X."/>
            <person name="Liu J."/>
            <person name="Liu S."/>
            <person name="Lokyitsang T."/>
            <person name="Lokyitsang Y."/>
            <person name="Lubonja R."/>
            <person name="Lui A."/>
            <person name="MacDonald P."/>
            <person name="Magnisalis V."/>
            <person name="Maru K."/>
            <person name="Matthews C."/>
            <person name="McCusker W."/>
            <person name="McDonough S."/>
            <person name="Mehta T."/>
            <person name="Meldrim J."/>
            <person name="Meneus L."/>
            <person name="Mihai O."/>
            <person name="Mihalev A."/>
            <person name="Mihova T."/>
            <person name="Mittelman R."/>
            <person name="Mlenga V."/>
            <person name="Montmayeur A."/>
            <person name="Mulrain L."/>
            <person name="Navidi A."/>
            <person name="Naylor J."/>
            <person name="Negash T."/>
            <person name="Nguyen T."/>
            <person name="Nguyen N."/>
            <person name="Nicol R."/>
            <person name="Norbu C."/>
            <person name="Norbu N."/>
            <person name="Novod N."/>
            <person name="O'Neill B."/>
            <person name="Osman S."/>
            <person name="Markiewicz E."/>
            <person name="Oyono O.L."/>
            <person name="Patti C."/>
            <person name="Phunkhang P."/>
            <person name="Pierre F."/>
            <person name="Priest M."/>
            <person name="Raghuraman S."/>
            <person name="Rege F."/>
            <person name="Reyes R."/>
            <person name="Rise C."/>
            <person name="Rogov P."/>
            <person name="Ross K."/>
            <person name="Ryan E."/>
            <person name="Settipalli S."/>
            <person name="Shea T."/>
            <person name="Sherpa N."/>
            <person name="Shi L."/>
            <person name="Shih D."/>
            <person name="Sparrow T."/>
            <person name="Spaulding J."/>
            <person name="Stalker J."/>
            <person name="Stange-Thomann N."/>
            <person name="Stavropoulos S."/>
            <person name="Stone C."/>
            <person name="Strader C."/>
            <person name="Tesfaye S."/>
            <person name="Thomson T."/>
            <person name="Thoulutsang Y."/>
            <person name="Thoulutsang D."/>
            <person name="Topham K."/>
            <person name="Topping I."/>
            <person name="Tsamla T."/>
            <person name="Vassiliev H."/>
            <person name="Vo A."/>
            <person name="Wangchuk T."/>
            <person name="Wangdi T."/>
            <person name="Weiand M."/>
            <person name="Wilkinson J."/>
            <person name="Wilson A."/>
            <person name="Yadav S."/>
            <person name="Young G."/>
            <person name="Yu Q."/>
            <person name="Zembek L."/>
            <person name="Zhong D."/>
            <person name="Zimmer A."/>
            <person name="Zwirko Z."/>
            <person name="Jaffe D.B."/>
            <person name="Alvarez P."/>
            <person name="Brockman W."/>
            <person name="Butler J."/>
            <person name="Chin C."/>
            <person name="Gnerre S."/>
            <person name="Grabherr M."/>
            <person name="Kleber M."/>
            <person name="Mauceli E."/>
            <person name="MacCallum I."/>
        </authorList>
    </citation>
    <scope>NUCLEOTIDE SEQUENCE [LARGE SCALE GENOMIC DNA]</scope>
    <source>
        <strain evidence="8">Tai18E2 / Tucson 14021-0261.01</strain>
    </source>
</reference>
<evidence type="ECO:0000256" key="4">
    <source>
        <dbReference type="ARBA" id="ARBA00040613"/>
    </source>
</evidence>
<sequence>MKSQTQKKNAPKAKSKAPEPAKKAQGKVAPVESATASVAPPLSSKKVAKAPAVALKNLELAKKETAKKTSETPDQKPKKAQTAPRKNLSQVPDPIAPAAATKKRPAPATRGNAGKAKGAAAKRGSPVQEVPKELASTAPEVEKNEVPATKVATATKSVGKSSAAPATQKPKPKRAKNVLRGKRSKKKILQRFVIDCACVSEDLILDVSDFEKYLKTHIKINNKVNQLKDQVTFERAKNSSLIIHSGVHFSKRYFKYLAKRYLKKHSLRDWVRVVSTAKDTFAMRYFKIQGKDDDDDVEDNERETFV</sequence>
<keyword evidence="2" id="KW-0689">Ribosomal protein</keyword>
<comment type="similarity">
    <text evidence="1">Belongs to the eukaryotic ribosomal protein eL22 family.</text>
</comment>
<dbReference type="InterPro" id="IPR002671">
    <property type="entry name" value="Ribosomal_eL22"/>
</dbReference>
<dbReference type="OrthoDB" id="10259820at2759"/>
<dbReference type="PANTHER" id="PTHR10064">
    <property type="entry name" value="60S RIBOSOMAL PROTEIN L22"/>
    <property type="match status" value="1"/>
</dbReference>
<dbReference type="PhylomeDB" id="B4P949"/>
<dbReference type="EMBL" id="CM000158">
    <property type="protein sequence ID" value="EDW92289.1"/>
    <property type="molecule type" value="Genomic_DNA"/>
</dbReference>
<feature type="compositionally biased region" description="Basic residues" evidence="6">
    <location>
        <begin position="170"/>
        <end position="181"/>
    </location>
</feature>
<protein>
    <recommendedName>
        <fullName evidence="4">Large ribosomal subunit protein eL22</fullName>
    </recommendedName>
    <alternativeName>
        <fullName evidence="5">60S ribosomal protein L22</fullName>
    </alternativeName>
</protein>
<dbReference type="Proteomes" id="UP000002282">
    <property type="component" value="Chromosome 2R"/>
</dbReference>
<evidence type="ECO:0000313" key="8">
    <source>
        <dbReference type="Proteomes" id="UP000002282"/>
    </source>
</evidence>
<dbReference type="GO" id="GO:0003723">
    <property type="term" value="F:RNA binding"/>
    <property type="evidence" value="ECO:0007669"/>
    <property type="project" value="TreeGrafter"/>
</dbReference>
<dbReference type="GO" id="GO:0003735">
    <property type="term" value="F:structural constituent of ribosome"/>
    <property type="evidence" value="ECO:0007669"/>
    <property type="project" value="InterPro"/>
</dbReference>
<dbReference type="GO" id="GO:0005840">
    <property type="term" value="C:ribosome"/>
    <property type="evidence" value="ECO:0007669"/>
    <property type="project" value="UniProtKB-KW"/>
</dbReference>
<dbReference type="GO" id="GO:1990904">
    <property type="term" value="C:ribonucleoprotein complex"/>
    <property type="evidence" value="ECO:0007669"/>
    <property type="project" value="UniProtKB-KW"/>
</dbReference>
<feature type="region of interest" description="Disordered" evidence="6">
    <location>
        <begin position="1"/>
        <end position="181"/>
    </location>
</feature>
<reference evidence="7 8" key="2">
    <citation type="journal article" date="2007" name="PLoS Biol.">
        <title>Principles of genome evolution in the Drosophila melanogaster species group.</title>
        <authorList>
            <person name="Ranz J.M."/>
            <person name="Maurin D."/>
            <person name="Chan Y.S."/>
            <person name="von Grotthuss M."/>
            <person name="Hillier L.W."/>
            <person name="Roote J."/>
            <person name="Ashburner M."/>
            <person name="Bergman C.M."/>
        </authorList>
    </citation>
    <scope>NUCLEOTIDE SEQUENCE [LARGE SCALE GENOMIC DNA]</scope>
    <source>
        <strain evidence="8">Tai18E2 / Tucson 14021-0261.01</strain>
    </source>
</reference>
<accession>B4P949</accession>